<sequence length="61" mass="7203">MSRAISNVRSVELKKVQALLGRKGLSRDERISFLWHWDNPKVEFVKDPDGNLRARKIERKQ</sequence>
<dbReference type="EMBL" id="SNWM01000003">
    <property type="protein sequence ID" value="TDO21914.1"/>
    <property type="molecule type" value="Genomic_DNA"/>
</dbReference>
<dbReference type="Proteomes" id="UP000295499">
    <property type="component" value="Unassembled WGS sequence"/>
</dbReference>
<organism evidence="1 2">
    <name type="scientific">Pedobacter duraquae</name>
    <dbReference type="NCBI Taxonomy" id="425511"/>
    <lineage>
        <taxon>Bacteria</taxon>
        <taxon>Pseudomonadati</taxon>
        <taxon>Bacteroidota</taxon>
        <taxon>Sphingobacteriia</taxon>
        <taxon>Sphingobacteriales</taxon>
        <taxon>Sphingobacteriaceae</taxon>
        <taxon>Pedobacter</taxon>
    </lineage>
</organism>
<name>A0A4R6IIV1_9SPHI</name>
<gene>
    <name evidence="1" type="ORF">CLV32_3022</name>
</gene>
<evidence type="ECO:0000313" key="1">
    <source>
        <dbReference type="EMBL" id="TDO21914.1"/>
    </source>
</evidence>
<keyword evidence="2" id="KW-1185">Reference proteome</keyword>
<dbReference type="AlphaFoldDB" id="A0A4R6IIV1"/>
<dbReference type="RefSeq" id="WP_133556804.1">
    <property type="nucleotide sequence ID" value="NZ_SNWM01000003.1"/>
</dbReference>
<reference evidence="1 2" key="1">
    <citation type="submission" date="2019-03" db="EMBL/GenBank/DDBJ databases">
        <title>Genomic Encyclopedia of Archaeal and Bacterial Type Strains, Phase II (KMG-II): from individual species to whole genera.</title>
        <authorList>
            <person name="Goeker M."/>
        </authorList>
    </citation>
    <scope>NUCLEOTIDE SEQUENCE [LARGE SCALE GENOMIC DNA]</scope>
    <source>
        <strain evidence="1 2">DSM 19034</strain>
    </source>
</reference>
<evidence type="ECO:0000313" key="2">
    <source>
        <dbReference type="Proteomes" id="UP000295499"/>
    </source>
</evidence>
<accession>A0A4R6IIV1</accession>
<comment type="caution">
    <text evidence="1">The sequence shown here is derived from an EMBL/GenBank/DDBJ whole genome shotgun (WGS) entry which is preliminary data.</text>
</comment>
<proteinExistence type="predicted"/>
<protein>
    <submittedName>
        <fullName evidence="1">Uncharacterized protein</fullName>
    </submittedName>
</protein>